<gene>
    <name evidence="1" type="ORF">FZC83_02195</name>
</gene>
<dbReference type="EMBL" id="VTEQ01000001">
    <property type="protein sequence ID" value="TYS56407.1"/>
    <property type="molecule type" value="Genomic_DNA"/>
</dbReference>
<proteinExistence type="predicted"/>
<protein>
    <submittedName>
        <fullName evidence="1">Uncharacterized protein</fullName>
    </submittedName>
</protein>
<dbReference type="RefSeq" id="WP_148984441.1">
    <property type="nucleotide sequence ID" value="NZ_JBNILK010000001.1"/>
</dbReference>
<accession>A0A5D4RYJ5</accession>
<reference evidence="1 2" key="1">
    <citation type="submission" date="2019-08" db="EMBL/GenBank/DDBJ databases">
        <title>Bacillus genomes from the desert of Cuatro Cienegas, Coahuila.</title>
        <authorList>
            <person name="Olmedo-Alvarez G."/>
        </authorList>
    </citation>
    <scope>NUCLEOTIDE SEQUENCE [LARGE SCALE GENOMIC DNA]</scope>
    <source>
        <strain evidence="1 2">CH108_3D</strain>
    </source>
</reference>
<evidence type="ECO:0000313" key="2">
    <source>
        <dbReference type="Proteomes" id="UP000322997"/>
    </source>
</evidence>
<name>A0A5D4RYJ5_9BACI</name>
<dbReference type="AlphaFoldDB" id="A0A5D4RYJ5"/>
<evidence type="ECO:0000313" key="1">
    <source>
        <dbReference type="EMBL" id="TYS56407.1"/>
    </source>
</evidence>
<comment type="caution">
    <text evidence="1">The sequence shown here is derived from an EMBL/GenBank/DDBJ whole genome shotgun (WGS) entry which is preliminary data.</text>
</comment>
<organism evidence="1 2">
    <name type="scientific">Rossellomorea marisflavi</name>
    <dbReference type="NCBI Taxonomy" id="189381"/>
    <lineage>
        <taxon>Bacteria</taxon>
        <taxon>Bacillati</taxon>
        <taxon>Bacillota</taxon>
        <taxon>Bacilli</taxon>
        <taxon>Bacillales</taxon>
        <taxon>Bacillaceae</taxon>
        <taxon>Rossellomorea</taxon>
    </lineage>
</organism>
<sequence>MKIKDVPLRLECGKIIGYLTEEKSAWSIRYAFGSVTFMARKMEDVMKKLADFYSGRSGKEIKPEQLVYNILNKVIRLKKR</sequence>
<dbReference type="Proteomes" id="UP000322997">
    <property type="component" value="Unassembled WGS sequence"/>
</dbReference>